<gene>
    <name evidence="1" type="ORF">A9HBioS_3848</name>
</gene>
<evidence type="ECO:0000313" key="2">
    <source>
        <dbReference type="Proteomes" id="UP000288002"/>
    </source>
</evidence>
<organism evidence="1 2">
    <name type="scientific">Pseudomonas koreensis</name>
    <dbReference type="NCBI Taxonomy" id="198620"/>
    <lineage>
        <taxon>Bacteria</taxon>
        <taxon>Pseudomonadati</taxon>
        <taxon>Pseudomonadota</taxon>
        <taxon>Gammaproteobacteria</taxon>
        <taxon>Pseudomonadales</taxon>
        <taxon>Pseudomonadaceae</taxon>
        <taxon>Pseudomonas</taxon>
    </lineage>
</organism>
<sequence>MAEEKLWKEGFERVTAGTHQVLKLDHFDIELRTTFGSQHVPLTCRKATPAEINAGLEGHVLEFSGNSMSEGVQAQMRVEFKREERLLRIKFTLFASFNAVVQIFNQDDRFVGEVNVSDGEFDYAIPNGAENSIGRLSMFYKLDYVGPTIDRFEGYSWKP</sequence>
<comment type="caution">
    <text evidence="1">The sequence shown here is derived from an EMBL/GenBank/DDBJ whole genome shotgun (WGS) entry which is preliminary data.</text>
</comment>
<evidence type="ECO:0000313" key="1">
    <source>
        <dbReference type="EMBL" id="RVD76185.1"/>
    </source>
</evidence>
<proteinExistence type="predicted"/>
<protein>
    <submittedName>
        <fullName evidence="1">Uncharacterized protein</fullName>
    </submittedName>
</protein>
<dbReference type="RefSeq" id="WP_127651093.1">
    <property type="nucleotide sequence ID" value="NZ_MKWS01000013.1"/>
</dbReference>
<accession>A0AA94JH84</accession>
<dbReference type="EMBL" id="MKWS01000013">
    <property type="protein sequence ID" value="RVD76185.1"/>
    <property type="molecule type" value="Genomic_DNA"/>
</dbReference>
<dbReference type="AlphaFoldDB" id="A0AA94JH84"/>
<reference evidence="1 2" key="1">
    <citation type="submission" date="2016-10" db="EMBL/GenBank/DDBJ databases">
        <title>Search of new enzymes for the oxidation of sulfur compounds.</title>
        <authorList>
            <person name="Novo A."/>
            <person name="Moreira I.S."/>
            <person name="Castro P.M."/>
        </authorList>
    </citation>
    <scope>NUCLEOTIDE SEQUENCE [LARGE SCALE GENOMIC DNA]</scope>
    <source>
        <strain evidence="1 2">A9</strain>
    </source>
</reference>
<dbReference type="Proteomes" id="UP000288002">
    <property type="component" value="Unassembled WGS sequence"/>
</dbReference>
<name>A0AA94JH84_9PSED</name>